<evidence type="ECO:0000256" key="3">
    <source>
        <dbReference type="RuleBase" id="RU004135"/>
    </source>
</evidence>
<keyword evidence="2 3" id="KW-0573">Peptidoglycan synthesis</keyword>
<feature type="binding site" evidence="2">
    <location>
        <position position="368"/>
    </location>
    <ligand>
        <name>meso-2,6-diaminopimelate</name>
        <dbReference type="ChEBI" id="CHEBI:57791"/>
    </ligand>
</feature>
<dbReference type="InterPro" id="IPR005761">
    <property type="entry name" value="UDP-N-AcMur-Glu-dNH2Pim_ligase"/>
</dbReference>
<keyword evidence="2" id="KW-0067">ATP-binding</keyword>
<dbReference type="HAMAP" id="MF_00208">
    <property type="entry name" value="MurE"/>
    <property type="match status" value="1"/>
</dbReference>
<dbReference type="InterPro" id="IPR036565">
    <property type="entry name" value="Mur-like_cat_sf"/>
</dbReference>
<dbReference type="GO" id="GO:0009252">
    <property type="term" value="P:peptidoglycan biosynthetic process"/>
    <property type="evidence" value="ECO:0007669"/>
    <property type="project" value="UniProtKB-UniRule"/>
</dbReference>
<feature type="modified residue" description="N6-carboxylysine" evidence="2">
    <location>
        <position position="206"/>
    </location>
</feature>
<name>A0A1M6X6Q8_9BACT</name>
<dbReference type="NCBIfam" id="NF001126">
    <property type="entry name" value="PRK00139.1-4"/>
    <property type="match status" value="1"/>
</dbReference>
<dbReference type="Pfam" id="PF08245">
    <property type="entry name" value="Mur_ligase_M"/>
    <property type="match status" value="1"/>
</dbReference>
<comment type="function">
    <text evidence="2">Catalyzes the addition of meso-diaminopimelic acid to the nucleotide precursor UDP-N-acetylmuramoyl-L-alanyl-D-glutamate (UMAG) in the biosynthesis of bacterial cell-wall peptidoglycan.</text>
</comment>
<comment type="pathway">
    <text evidence="2 3">Cell wall biogenesis; peptidoglycan biosynthesis.</text>
</comment>
<feature type="binding site" evidence="2">
    <location>
        <begin position="392"/>
        <end position="395"/>
    </location>
    <ligand>
        <name>meso-2,6-diaminopimelate</name>
        <dbReference type="ChEBI" id="CHEBI:57791"/>
    </ligand>
</feature>
<dbReference type="UniPathway" id="UPA00219"/>
<protein>
    <recommendedName>
        <fullName evidence="2">UDP-N-acetylmuramoyl-L-alanyl-D-glutamate--2,6-diaminopimelate ligase</fullName>
        <ecNumber evidence="2">6.3.2.13</ecNumber>
    </recommendedName>
    <alternativeName>
        <fullName evidence="2">Meso-A2pm-adding enzyme</fullName>
    </alternativeName>
    <alternativeName>
        <fullName evidence="2">Meso-diaminopimelate-adding enzyme</fullName>
    </alternativeName>
    <alternativeName>
        <fullName evidence="2">UDP-MurNAc-L-Ala-D-Glu:meso-diaminopimelate ligase</fullName>
    </alternativeName>
    <alternativeName>
        <fullName evidence="2">UDP-MurNAc-tripeptide synthetase</fullName>
    </alternativeName>
    <alternativeName>
        <fullName evidence="2">UDP-N-acetylmuramyl-tripeptide synthetase</fullName>
    </alternativeName>
</protein>
<dbReference type="GO" id="GO:0008360">
    <property type="term" value="P:regulation of cell shape"/>
    <property type="evidence" value="ECO:0007669"/>
    <property type="project" value="UniProtKB-KW"/>
</dbReference>
<keyword evidence="2 3" id="KW-0961">Cell wall biogenesis/degradation</keyword>
<feature type="binding site" evidence="2">
    <location>
        <begin position="139"/>
        <end position="140"/>
    </location>
    <ligand>
        <name>UDP-N-acetyl-alpha-D-muramoyl-L-alanyl-D-glutamate</name>
        <dbReference type="ChEBI" id="CHEBI:83900"/>
    </ligand>
</feature>
<feature type="binding site" evidence="2">
    <location>
        <position position="442"/>
    </location>
    <ligand>
        <name>meso-2,6-diaminopimelate</name>
        <dbReference type="ChEBI" id="CHEBI:57791"/>
    </ligand>
</feature>
<dbReference type="Pfam" id="PF02875">
    <property type="entry name" value="Mur_ligase_C"/>
    <property type="match status" value="1"/>
</dbReference>
<dbReference type="PANTHER" id="PTHR23135">
    <property type="entry name" value="MUR LIGASE FAMILY MEMBER"/>
    <property type="match status" value="1"/>
</dbReference>
<sequence>MLSETALKNMGIRGLCDDSRKASPGDLFFALPGAQAEEFARIALSKGAVAVVGETEAPQDLASKWIRVSSVKEERASTAKTFFKDPFSKLSAHAVTGTNGKTTSAFLMDAMLSGEGRKTALLGTICKRIGDRVVASNLTTPGILELYAFAAEAVNAGCSDLVMEVSSHSLHQGRIQGIHYQSALFSNLTEDHLDYHKTMENYFQAKKLLFTHYLSEDGVAVINIDDAYGMRLFDEVDVAQKVSVSRLGNAKAVIVPQSVQSGEDGMILQVPAISEKPFQTGLVGEFNADNVLLVMSWAKSIGISENSIRQALNTVKVPGRFEMTFNDGSRRVFVDYAHTPDALERVLRVARTLCRGKLSVVFGCGGDRDRNKRHIMGEIAERDADFVWVTSDNPRTEKPEDIIAEIIGGMHSDHFKVIVSREEAIRAACKAMQAGDVLIVAGKGHENYQIIGKTKQHFDDHEIILREMC</sequence>
<comment type="PTM">
    <text evidence="2">Carboxylation is probably crucial for Mg(2+) binding and, consequently, for the gamma-phosphate positioning of ATP.</text>
</comment>
<organism evidence="6 7">
    <name type="scientific">Fibrobacter intestinalis</name>
    <dbReference type="NCBI Taxonomy" id="28122"/>
    <lineage>
        <taxon>Bacteria</taxon>
        <taxon>Pseudomonadati</taxon>
        <taxon>Fibrobacterota</taxon>
        <taxon>Fibrobacteria</taxon>
        <taxon>Fibrobacterales</taxon>
        <taxon>Fibrobacteraceae</taxon>
        <taxon>Fibrobacter</taxon>
    </lineage>
</organism>
<feature type="domain" description="Mur ligase C-terminal" evidence="4">
    <location>
        <begin position="319"/>
        <end position="444"/>
    </location>
</feature>
<dbReference type="GO" id="GO:0000287">
    <property type="term" value="F:magnesium ion binding"/>
    <property type="evidence" value="ECO:0007669"/>
    <property type="project" value="UniProtKB-UniRule"/>
</dbReference>
<dbReference type="SUPFAM" id="SSF63418">
    <property type="entry name" value="MurE/MurF N-terminal domain"/>
    <property type="match status" value="1"/>
</dbReference>
<dbReference type="GO" id="GO:0071555">
    <property type="term" value="P:cell wall organization"/>
    <property type="evidence" value="ECO:0007669"/>
    <property type="project" value="UniProtKB-KW"/>
</dbReference>
<feature type="domain" description="Mur ligase central" evidence="5">
    <location>
        <begin position="95"/>
        <end position="295"/>
    </location>
</feature>
<evidence type="ECO:0000259" key="5">
    <source>
        <dbReference type="Pfam" id="PF08245"/>
    </source>
</evidence>
<dbReference type="Gene3D" id="3.90.190.20">
    <property type="entry name" value="Mur ligase, C-terminal domain"/>
    <property type="match status" value="1"/>
</dbReference>
<dbReference type="Gene3D" id="3.40.1390.10">
    <property type="entry name" value="MurE/MurF, N-terminal domain"/>
    <property type="match status" value="1"/>
</dbReference>
<dbReference type="Gene3D" id="3.40.1190.10">
    <property type="entry name" value="Mur-like, catalytic domain"/>
    <property type="match status" value="1"/>
</dbReference>
<dbReference type="GO" id="GO:0051301">
    <property type="term" value="P:cell division"/>
    <property type="evidence" value="ECO:0007669"/>
    <property type="project" value="UniProtKB-KW"/>
</dbReference>
<dbReference type="RefSeq" id="WP_073305557.1">
    <property type="nucleotide sequence ID" value="NZ_FRAW01000029.1"/>
</dbReference>
<keyword evidence="7" id="KW-1185">Reference proteome</keyword>
<keyword evidence="2" id="KW-0547">Nucleotide-binding</keyword>
<dbReference type="PANTHER" id="PTHR23135:SF4">
    <property type="entry name" value="UDP-N-ACETYLMURAMOYL-L-ALANYL-D-GLUTAMATE--2,6-DIAMINOPIMELATE LIGASE MURE HOMOLOG, CHLOROPLASTIC"/>
    <property type="match status" value="1"/>
</dbReference>
<evidence type="ECO:0000259" key="4">
    <source>
        <dbReference type="Pfam" id="PF02875"/>
    </source>
</evidence>
<comment type="catalytic activity">
    <reaction evidence="2">
        <text>UDP-N-acetyl-alpha-D-muramoyl-L-alanyl-D-glutamate + meso-2,6-diaminopimelate + ATP = UDP-N-acetyl-alpha-D-muramoyl-L-alanyl-gamma-D-glutamyl-meso-2,6-diaminopimelate + ADP + phosphate + H(+)</text>
        <dbReference type="Rhea" id="RHEA:23676"/>
        <dbReference type="ChEBI" id="CHEBI:15378"/>
        <dbReference type="ChEBI" id="CHEBI:30616"/>
        <dbReference type="ChEBI" id="CHEBI:43474"/>
        <dbReference type="ChEBI" id="CHEBI:57791"/>
        <dbReference type="ChEBI" id="CHEBI:83900"/>
        <dbReference type="ChEBI" id="CHEBI:83905"/>
        <dbReference type="ChEBI" id="CHEBI:456216"/>
        <dbReference type="EC" id="6.3.2.13"/>
    </reaction>
</comment>
<keyword evidence="2 3" id="KW-0131">Cell cycle</keyword>
<dbReference type="EMBL" id="FRAW01000029">
    <property type="protein sequence ID" value="SHL01722.1"/>
    <property type="molecule type" value="Genomic_DNA"/>
</dbReference>
<dbReference type="InterPro" id="IPR036615">
    <property type="entry name" value="Mur_ligase_C_dom_sf"/>
</dbReference>
<dbReference type="SUPFAM" id="SSF53623">
    <property type="entry name" value="MurD-like peptide ligases, catalytic domain"/>
    <property type="match status" value="1"/>
</dbReference>
<feature type="binding site" evidence="2">
    <location>
        <begin position="97"/>
        <end position="103"/>
    </location>
    <ligand>
        <name>ATP</name>
        <dbReference type="ChEBI" id="CHEBI:30616"/>
    </ligand>
</feature>
<evidence type="ECO:0000256" key="2">
    <source>
        <dbReference type="HAMAP-Rule" id="MF_00208"/>
    </source>
</evidence>
<dbReference type="InterPro" id="IPR013221">
    <property type="entry name" value="Mur_ligase_cen"/>
</dbReference>
<feature type="binding site" evidence="2">
    <location>
        <position position="19"/>
    </location>
    <ligand>
        <name>UDP-N-acetyl-alpha-D-muramoyl-L-alanyl-D-glutamate</name>
        <dbReference type="ChEBI" id="CHEBI:83900"/>
    </ligand>
</feature>
<accession>A0A1M6X6Q8</accession>
<feature type="binding site" evidence="2">
    <location>
        <position position="172"/>
    </location>
    <ligand>
        <name>UDP-N-acetyl-alpha-D-muramoyl-L-alanyl-D-glutamate</name>
        <dbReference type="ChEBI" id="CHEBI:83900"/>
    </ligand>
</feature>
<evidence type="ECO:0000256" key="1">
    <source>
        <dbReference type="ARBA" id="ARBA00005898"/>
    </source>
</evidence>
<dbReference type="GO" id="GO:0005524">
    <property type="term" value="F:ATP binding"/>
    <property type="evidence" value="ECO:0007669"/>
    <property type="project" value="UniProtKB-UniRule"/>
</dbReference>
<comment type="caution">
    <text evidence="2">Lacks conserved residue(s) required for the propagation of feature annotation.</text>
</comment>
<feature type="short sequence motif" description="Meso-diaminopimelate recognition motif" evidence="2">
    <location>
        <begin position="392"/>
        <end position="395"/>
    </location>
</feature>
<keyword evidence="2" id="KW-0963">Cytoplasm</keyword>
<keyword evidence="2 3" id="KW-0133">Cell shape</keyword>
<dbReference type="Proteomes" id="UP000184275">
    <property type="component" value="Unassembled WGS sequence"/>
</dbReference>
<keyword evidence="2" id="KW-0460">Magnesium</keyword>
<proteinExistence type="inferred from homology"/>
<dbReference type="AlphaFoldDB" id="A0A1M6X6Q8"/>
<comment type="cofactor">
    <cofactor evidence="2">
        <name>Mg(2+)</name>
        <dbReference type="ChEBI" id="CHEBI:18420"/>
    </cofactor>
</comment>
<dbReference type="SUPFAM" id="SSF53244">
    <property type="entry name" value="MurD-like peptide ligases, peptide-binding domain"/>
    <property type="match status" value="1"/>
</dbReference>
<evidence type="ECO:0000313" key="6">
    <source>
        <dbReference type="EMBL" id="SHL01722.1"/>
    </source>
</evidence>
<keyword evidence="2 6" id="KW-0436">Ligase</keyword>
<evidence type="ECO:0000313" key="7">
    <source>
        <dbReference type="Proteomes" id="UP000184275"/>
    </source>
</evidence>
<dbReference type="GO" id="GO:0008765">
    <property type="term" value="F:UDP-N-acetylmuramoylalanyl-D-glutamate-2,6-diaminopimelate ligase activity"/>
    <property type="evidence" value="ECO:0007669"/>
    <property type="project" value="UniProtKB-UniRule"/>
</dbReference>
<gene>
    <name evidence="2" type="primary">murE</name>
    <name evidence="6" type="ORF">SAMN05720469_12913</name>
</gene>
<reference evidence="7" key="1">
    <citation type="submission" date="2016-11" db="EMBL/GenBank/DDBJ databases">
        <authorList>
            <person name="Varghese N."/>
            <person name="Submissions S."/>
        </authorList>
    </citation>
    <scope>NUCLEOTIDE SEQUENCE [LARGE SCALE GENOMIC DNA]</scope>
    <source>
        <strain evidence="7">UWOS</strain>
    </source>
</reference>
<dbReference type="NCBIfam" id="TIGR01085">
    <property type="entry name" value="murE"/>
    <property type="match status" value="1"/>
</dbReference>
<dbReference type="EC" id="6.3.2.13" evidence="2"/>
<feature type="binding site" evidence="2">
    <location>
        <position position="166"/>
    </location>
    <ligand>
        <name>UDP-N-acetyl-alpha-D-muramoyl-L-alanyl-D-glutamate</name>
        <dbReference type="ChEBI" id="CHEBI:83900"/>
    </ligand>
</feature>
<feature type="binding site" evidence="2">
    <location>
        <position position="174"/>
    </location>
    <ligand>
        <name>UDP-N-acetyl-alpha-D-muramoyl-L-alanyl-D-glutamate</name>
        <dbReference type="ChEBI" id="CHEBI:83900"/>
    </ligand>
</feature>
<comment type="subcellular location">
    <subcellularLocation>
        <location evidence="2 3">Cytoplasm</location>
    </subcellularLocation>
</comment>
<comment type="similarity">
    <text evidence="1 2">Belongs to the MurCDEF family. MurE subfamily.</text>
</comment>
<feature type="binding site" evidence="2">
    <location>
        <position position="446"/>
    </location>
    <ligand>
        <name>meso-2,6-diaminopimelate</name>
        <dbReference type="ChEBI" id="CHEBI:57791"/>
    </ligand>
</feature>
<dbReference type="InterPro" id="IPR035911">
    <property type="entry name" value="MurE/MurF_N"/>
</dbReference>
<keyword evidence="2 3" id="KW-0132">Cell division</keyword>
<dbReference type="InterPro" id="IPR004101">
    <property type="entry name" value="Mur_ligase_C"/>
</dbReference>
<dbReference type="GO" id="GO:0005737">
    <property type="term" value="C:cytoplasm"/>
    <property type="evidence" value="ECO:0007669"/>
    <property type="project" value="UniProtKB-SubCell"/>
</dbReference>